<sequence>MFQRVRSGSVKWKVFAYFAAFTLVILVLLWLFQVFLLDFFYRTIKVNEIQSSAQDIAEHIEDPDIKARLEGIAQNNQICIIVADSLGNQIYSEDATPRCKIHWLSNWDLAVIFAGTVQRGGNYFEQFEDDTYNIEINGERYIKNTASPEAMIYARIVTLSSGQRLLVLLNSMISPVDSTVQTLRIQLTCVTVVMLILALILALFLSKKISKPIVGINEAAKGLAKGNYQVRFQAEGYQEIRELAETLNYAAHELAKVENLQRDLVANISHDLRTPLTMITGYSEVMRDIPGENTPENIQIIIDEATRLTTLVNDVLDLSKLQSGTLDLAPEKFNLTESIEEILQRYVKLTDYEITFHAQEEVIVNADELKISQVVYNLINNALTYTGPDKKVMVEQELCEGKVRILVKDTGEGIPADKLKDIWERYYKVDKAHKRAQMGTGLGLSIVKTILELHGGAYGVESTEGAGSTFWFELDIVNVLPLAEQEEDSQ</sequence>
<dbReference type="PRINTS" id="PR00344">
    <property type="entry name" value="BCTRLSENSOR"/>
</dbReference>
<keyword evidence="11 14" id="KW-1133">Transmembrane helix</keyword>
<dbReference type="CDD" id="cd06225">
    <property type="entry name" value="HAMP"/>
    <property type="match status" value="1"/>
</dbReference>
<dbReference type="InterPro" id="IPR005467">
    <property type="entry name" value="His_kinase_dom"/>
</dbReference>
<evidence type="ECO:0000256" key="3">
    <source>
        <dbReference type="ARBA" id="ARBA00012438"/>
    </source>
</evidence>
<evidence type="ECO:0000256" key="4">
    <source>
        <dbReference type="ARBA" id="ARBA00022475"/>
    </source>
</evidence>
<comment type="subcellular location">
    <subcellularLocation>
        <location evidence="2">Cell membrane</location>
        <topology evidence="2">Multi-pass membrane protein</topology>
    </subcellularLocation>
</comment>
<evidence type="ECO:0000259" key="15">
    <source>
        <dbReference type="PROSITE" id="PS50109"/>
    </source>
</evidence>
<dbReference type="SMART" id="SM00388">
    <property type="entry name" value="HisKA"/>
    <property type="match status" value="1"/>
</dbReference>
<dbReference type="InterPro" id="IPR036890">
    <property type="entry name" value="HATPase_C_sf"/>
</dbReference>
<keyword evidence="7 14" id="KW-0812">Transmembrane</keyword>
<dbReference type="Proteomes" id="UP000249377">
    <property type="component" value="Unassembled WGS sequence"/>
</dbReference>
<dbReference type="SMART" id="SM00387">
    <property type="entry name" value="HATPase_c"/>
    <property type="match status" value="1"/>
</dbReference>
<reference evidence="17 18" key="1">
    <citation type="submission" date="2018-06" db="EMBL/GenBank/DDBJ databases">
        <title>Noncontiguous genome sequence of Ruminococcaceae bacterium ASD2818.</title>
        <authorList>
            <person name="Chaplin A.V."/>
            <person name="Sokolova S.R."/>
            <person name="Kochetkova T.O."/>
            <person name="Goltsov A.Y."/>
            <person name="Trofimov D.Y."/>
            <person name="Efimov B.A."/>
        </authorList>
    </citation>
    <scope>NUCLEOTIDE SEQUENCE [LARGE SCALE GENOMIC DNA]</scope>
    <source>
        <strain evidence="17 18">ASD2818</strain>
    </source>
</reference>
<feature type="domain" description="HAMP" evidence="16">
    <location>
        <begin position="207"/>
        <end position="259"/>
    </location>
</feature>
<keyword evidence="9 17" id="KW-0418">Kinase</keyword>
<feature type="domain" description="Histidine kinase" evidence="15">
    <location>
        <begin position="267"/>
        <end position="478"/>
    </location>
</feature>
<dbReference type="SMART" id="SM00304">
    <property type="entry name" value="HAMP"/>
    <property type="match status" value="1"/>
</dbReference>
<accession>A0A328UBN5</accession>
<evidence type="ECO:0000256" key="5">
    <source>
        <dbReference type="ARBA" id="ARBA00022553"/>
    </source>
</evidence>
<name>A0A328UBN5_9FIRM</name>
<evidence type="ECO:0000259" key="16">
    <source>
        <dbReference type="PROSITE" id="PS50885"/>
    </source>
</evidence>
<evidence type="ECO:0000256" key="11">
    <source>
        <dbReference type="ARBA" id="ARBA00022989"/>
    </source>
</evidence>
<dbReference type="FunFam" id="1.10.287.130:FF:000001">
    <property type="entry name" value="Two-component sensor histidine kinase"/>
    <property type="match status" value="1"/>
</dbReference>
<dbReference type="GO" id="GO:0000155">
    <property type="term" value="F:phosphorelay sensor kinase activity"/>
    <property type="evidence" value="ECO:0007669"/>
    <property type="project" value="InterPro"/>
</dbReference>
<feature type="transmembrane region" description="Helical" evidence="14">
    <location>
        <begin position="15"/>
        <end position="41"/>
    </location>
</feature>
<comment type="caution">
    <text evidence="17">The sequence shown here is derived from an EMBL/GenBank/DDBJ whole genome shotgun (WGS) entry which is preliminary data.</text>
</comment>
<dbReference type="PROSITE" id="PS50109">
    <property type="entry name" value="HIS_KIN"/>
    <property type="match status" value="1"/>
</dbReference>
<dbReference type="Gene3D" id="1.10.287.130">
    <property type="match status" value="1"/>
</dbReference>
<dbReference type="FunFam" id="3.30.565.10:FF:000006">
    <property type="entry name" value="Sensor histidine kinase WalK"/>
    <property type="match status" value="1"/>
</dbReference>
<dbReference type="EMBL" id="QLYR01000005">
    <property type="protein sequence ID" value="RAQ28542.1"/>
    <property type="molecule type" value="Genomic_DNA"/>
</dbReference>
<dbReference type="InterPro" id="IPR003661">
    <property type="entry name" value="HisK_dim/P_dom"/>
</dbReference>
<keyword evidence="4" id="KW-1003">Cell membrane</keyword>
<dbReference type="InterPro" id="IPR050398">
    <property type="entry name" value="HssS/ArlS-like"/>
</dbReference>
<evidence type="ECO:0000256" key="8">
    <source>
        <dbReference type="ARBA" id="ARBA00022741"/>
    </source>
</evidence>
<dbReference type="Pfam" id="PF00672">
    <property type="entry name" value="HAMP"/>
    <property type="match status" value="1"/>
</dbReference>
<feature type="transmembrane region" description="Helical" evidence="14">
    <location>
        <begin position="185"/>
        <end position="205"/>
    </location>
</feature>
<dbReference type="Gene3D" id="6.10.340.10">
    <property type="match status" value="1"/>
</dbReference>
<organism evidence="17 18">
    <name type="scientific">Hydrogeniiclostridium mannosilyticum</name>
    <dbReference type="NCBI Taxonomy" id="2764322"/>
    <lineage>
        <taxon>Bacteria</taxon>
        <taxon>Bacillati</taxon>
        <taxon>Bacillota</taxon>
        <taxon>Clostridia</taxon>
        <taxon>Eubacteriales</taxon>
        <taxon>Acutalibacteraceae</taxon>
        <taxon>Hydrogeniiclostridium</taxon>
    </lineage>
</organism>
<dbReference type="SUPFAM" id="SSF55874">
    <property type="entry name" value="ATPase domain of HSP90 chaperone/DNA topoisomerase II/histidine kinase"/>
    <property type="match status" value="1"/>
</dbReference>
<keyword evidence="12" id="KW-0902">Two-component regulatory system</keyword>
<dbReference type="AlphaFoldDB" id="A0A328UBN5"/>
<dbReference type="Gene3D" id="3.30.565.10">
    <property type="entry name" value="Histidine kinase-like ATPase, C-terminal domain"/>
    <property type="match status" value="1"/>
</dbReference>
<dbReference type="InterPro" id="IPR036097">
    <property type="entry name" value="HisK_dim/P_sf"/>
</dbReference>
<comment type="catalytic activity">
    <reaction evidence="1">
        <text>ATP + protein L-histidine = ADP + protein N-phospho-L-histidine.</text>
        <dbReference type="EC" id="2.7.13.3"/>
    </reaction>
</comment>
<dbReference type="PANTHER" id="PTHR45528">
    <property type="entry name" value="SENSOR HISTIDINE KINASE CPXA"/>
    <property type="match status" value="1"/>
</dbReference>
<dbReference type="CDD" id="cd00082">
    <property type="entry name" value="HisKA"/>
    <property type="match status" value="1"/>
</dbReference>
<evidence type="ECO:0000256" key="13">
    <source>
        <dbReference type="ARBA" id="ARBA00023136"/>
    </source>
</evidence>
<keyword evidence="13 14" id="KW-0472">Membrane</keyword>
<dbReference type="SUPFAM" id="SSF158472">
    <property type="entry name" value="HAMP domain-like"/>
    <property type="match status" value="1"/>
</dbReference>
<dbReference type="Pfam" id="PF02518">
    <property type="entry name" value="HATPase_c"/>
    <property type="match status" value="1"/>
</dbReference>
<evidence type="ECO:0000256" key="6">
    <source>
        <dbReference type="ARBA" id="ARBA00022679"/>
    </source>
</evidence>
<evidence type="ECO:0000256" key="2">
    <source>
        <dbReference type="ARBA" id="ARBA00004651"/>
    </source>
</evidence>
<evidence type="ECO:0000256" key="7">
    <source>
        <dbReference type="ARBA" id="ARBA00022692"/>
    </source>
</evidence>
<dbReference type="PANTHER" id="PTHR45528:SF1">
    <property type="entry name" value="SENSOR HISTIDINE KINASE CPXA"/>
    <property type="match status" value="1"/>
</dbReference>
<dbReference type="PROSITE" id="PS50885">
    <property type="entry name" value="HAMP"/>
    <property type="match status" value="1"/>
</dbReference>
<keyword evidence="10" id="KW-0067">ATP-binding</keyword>
<dbReference type="CDD" id="cd00075">
    <property type="entry name" value="HATPase"/>
    <property type="match status" value="1"/>
</dbReference>
<keyword evidence="8" id="KW-0547">Nucleotide-binding</keyword>
<dbReference type="InterPro" id="IPR004358">
    <property type="entry name" value="Sig_transdc_His_kin-like_C"/>
</dbReference>
<proteinExistence type="predicted"/>
<dbReference type="InterPro" id="IPR003594">
    <property type="entry name" value="HATPase_dom"/>
</dbReference>
<dbReference type="SUPFAM" id="SSF47384">
    <property type="entry name" value="Homodimeric domain of signal transducing histidine kinase"/>
    <property type="match status" value="1"/>
</dbReference>
<dbReference type="Pfam" id="PF00512">
    <property type="entry name" value="HisKA"/>
    <property type="match status" value="1"/>
</dbReference>
<dbReference type="InterPro" id="IPR003660">
    <property type="entry name" value="HAMP_dom"/>
</dbReference>
<keyword evidence="6" id="KW-0808">Transferase</keyword>
<evidence type="ECO:0000256" key="9">
    <source>
        <dbReference type="ARBA" id="ARBA00022777"/>
    </source>
</evidence>
<keyword evidence="18" id="KW-1185">Reference proteome</keyword>
<dbReference type="EC" id="2.7.13.3" evidence="3"/>
<gene>
    <name evidence="17" type="ORF">DPQ25_08810</name>
</gene>
<evidence type="ECO:0000256" key="1">
    <source>
        <dbReference type="ARBA" id="ARBA00000085"/>
    </source>
</evidence>
<dbReference type="GO" id="GO:0005886">
    <property type="term" value="C:plasma membrane"/>
    <property type="evidence" value="ECO:0007669"/>
    <property type="project" value="UniProtKB-SubCell"/>
</dbReference>
<evidence type="ECO:0000256" key="10">
    <source>
        <dbReference type="ARBA" id="ARBA00022840"/>
    </source>
</evidence>
<dbReference type="GO" id="GO:0005524">
    <property type="term" value="F:ATP binding"/>
    <property type="evidence" value="ECO:0007669"/>
    <property type="project" value="UniProtKB-KW"/>
</dbReference>
<evidence type="ECO:0000313" key="17">
    <source>
        <dbReference type="EMBL" id="RAQ28542.1"/>
    </source>
</evidence>
<keyword evidence="5" id="KW-0597">Phosphoprotein</keyword>
<evidence type="ECO:0000256" key="12">
    <source>
        <dbReference type="ARBA" id="ARBA00023012"/>
    </source>
</evidence>
<protein>
    <recommendedName>
        <fullName evidence="3">histidine kinase</fullName>
        <ecNumber evidence="3">2.7.13.3</ecNumber>
    </recommendedName>
</protein>
<evidence type="ECO:0000313" key="18">
    <source>
        <dbReference type="Proteomes" id="UP000249377"/>
    </source>
</evidence>
<evidence type="ECO:0000256" key="14">
    <source>
        <dbReference type="SAM" id="Phobius"/>
    </source>
</evidence>